<comment type="subcellular location">
    <subcellularLocation>
        <location evidence="1">Cell projection</location>
        <location evidence="1">Cilium</location>
    </subcellularLocation>
</comment>
<comment type="caution">
    <text evidence="8">The sequence shown here is derived from an EMBL/GenBank/DDBJ whole genome shotgun (WGS) entry which is preliminary data.</text>
</comment>
<keyword evidence="3 6" id="KW-0175">Coiled coil</keyword>
<protein>
    <submittedName>
        <fullName evidence="8">RPGRIP1 isoform 11</fullName>
    </submittedName>
</protein>
<keyword evidence="5" id="KW-0966">Cell projection</keyword>
<evidence type="ECO:0000256" key="2">
    <source>
        <dbReference type="ARBA" id="ARBA00006042"/>
    </source>
</evidence>
<dbReference type="GO" id="GO:0046548">
    <property type="term" value="P:retinal rod cell development"/>
    <property type="evidence" value="ECO:0007669"/>
    <property type="project" value="TreeGrafter"/>
</dbReference>
<dbReference type="GO" id="GO:0005856">
    <property type="term" value="C:cytoskeleton"/>
    <property type="evidence" value="ECO:0007669"/>
    <property type="project" value="UniProtKB-ARBA"/>
</dbReference>
<sequence>LQRKINVCYQEELEAMMTKADNDNRDHKEKLERLTRLLDLKNNRIKQLEEQLKDVAYGTRQLSLCLETLPAHGDEDKVDISLLRQGENLFELHIHQAFLTSAALAQAGDTQPTTFCTYSFYDFETHCTPLSVGPQPLYDFTSQ</sequence>
<feature type="non-terminal residue" evidence="8">
    <location>
        <position position="143"/>
    </location>
</feature>
<evidence type="ECO:0000259" key="7">
    <source>
        <dbReference type="Pfam" id="PF11618"/>
    </source>
</evidence>
<comment type="similarity">
    <text evidence="2">Belongs to the RPGRIP1 family.</text>
</comment>
<gene>
    <name evidence="8" type="ORF">CR201_G0032898</name>
</gene>
<feature type="domain" description="RPGR-interacting protein 1 first C2" evidence="7">
    <location>
        <begin position="81"/>
        <end position="143"/>
    </location>
</feature>
<dbReference type="Pfam" id="PF11618">
    <property type="entry name" value="C2-C2_1"/>
    <property type="match status" value="1"/>
</dbReference>
<feature type="coiled-coil region" evidence="6">
    <location>
        <begin position="10"/>
        <end position="51"/>
    </location>
</feature>
<dbReference type="GO" id="GO:0032391">
    <property type="term" value="C:photoreceptor connecting cilium"/>
    <property type="evidence" value="ECO:0007669"/>
    <property type="project" value="TreeGrafter"/>
</dbReference>
<evidence type="ECO:0000313" key="8">
    <source>
        <dbReference type="EMBL" id="PNJ35975.1"/>
    </source>
</evidence>
<evidence type="ECO:0000256" key="4">
    <source>
        <dbReference type="ARBA" id="ARBA00023069"/>
    </source>
</evidence>
<keyword evidence="4" id="KW-0969">Cilium</keyword>
<dbReference type="EMBL" id="NDHI03003485">
    <property type="protein sequence ID" value="PNJ35975.1"/>
    <property type="molecule type" value="Genomic_DNA"/>
</dbReference>
<proteinExistence type="inferred from homology"/>
<accession>A0A2J8TSH1</accession>
<dbReference type="PANTHER" id="PTHR14240:SF3">
    <property type="entry name" value="X-LINKED RETINITIS PIGMENTOSA GTPASE REGULATOR-INTERACTING PROTEIN 1"/>
    <property type="match status" value="1"/>
</dbReference>
<dbReference type="InterPro" id="IPR031139">
    <property type="entry name" value="RPGRIP1_fam"/>
</dbReference>
<dbReference type="PANTHER" id="PTHR14240">
    <property type="entry name" value="RETINITIS PIGMENTOSA GTPASE REGULATOR-INTERACTING PROTEIN"/>
    <property type="match status" value="1"/>
</dbReference>
<evidence type="ECO:0000256" key="5">
    <source>
        <dbReference type="ARBA" id="ARBA00023273"/>
    </source>
</evidence>
<evidence type="ECO:0000256" key="6">
    <source>
        <dbReference type="SAM" id="Coils"/>
    </source>
</evidence>
<feature type="non-terminal residue" evidence="8">
    <location>
        <position position="1"/>
    </location>
</feature>
<dbReference type="InterPro" id="IPR035892">
    <property type="entry name" value="C2_domain_sf"/>
</dbReference>
<dbReference type="GO" id="GO:1905515">
    <property type="term" value="P:non-motile cilium assembly"/>
    <property type="evidence" value="ECO:0007669"/>
    <property type="project" value="TreeGrafter"/>
</dbReference>
<dbReference type="SUPFAM" id="SSF49562">
    <property type="entry name" value="C2 domain (Calcium/lipid-binding domain, CaLB)"/>
    <property type="match status" value="1"/>
</dbReference>
<evidence type="ECO:0000256" key="1">
    <source>
        <dbReference type="ARBA" id="ARBA00004138"/>
    </source>
</evidence>
<evidence type="ECO:0000256" key="3">
    <source>
        <dbReference type="ARBA" id="ARBA00023054"/>
    </source>
</evidence>
<dbReference type="InterPro" id="IPR021656">
    <property type="entry name" value="C2-C2_1"/>
</dbReference>
<dbReference type="Gene3D" id="2.60.40.150">
    <property type="entry name" value="C2 domain"/>
    <property type="match status" value="1"/>
</dbReference>
<reference evidence="8" key="1">
    <citation type="submission" date="2017-12" db="EMBL/GenBank/DDBJ databases">
        <title>High-resolution comparative analysis of great ape genomes.</title>
        <authorList>
            <person name="Pollen A."/>
            <person name="Hastie A."/>
            <person name="Hormozdiari F."/>
            <person name="Dougherty M."/>
            <person name="Liu R."/>
            <person name="Chaisson M."/>
            <person name="Hoppe E."/>
            <person name="Hill C."/>
            <person name="Pang A."/>
            <person name="Hillier L."/>
            <person name="Baker C."/>
            <person name="Armstrong J."/>
            <person name="Shendure J."/>
            <person name="Paten B."/>
            <person name="Wilson R."/>
            <person name="Chao H."/>
            <person name="Schneider V."/>
            <person name="Ventura M."/>
            <person name="Kronenberg Z."/>
            <person name="Murali S."/>
            <person name="Gordon D."/>
            <person name="Cantsilieris S."/>
            <person name="Munson K."/>
            <person name="Nelson B."/>
            <person name="Raja A."/>
            <person name="Underwood J."/>
            <person name="Diekhans M."/>
            <person name="Fiddes I."/>
            <person name="Haussler D."/>
            <person name="Eichler E."/>
        </authorList>
    </citation>
    <scope>NUCLEOTIDE SEQUENCE [LARGE SCALE GENOMIC DNA]</scope>
    <source>
        <strain evidence="8">Susie</strain>
    </source>
</reference>
<organism evidence="8">
    <name type="scientific">Pongo abelii</name>
    <name type="common">Sumatran orangutan</name>
    <name type="synonym">Pongo pygmaeus abelii</name>
    <dbReference type="NCBI Taxonomy" id="9601"/>
    <lineage>
        <taxon>Eukaryota</taxon>
        <taxon>Metazoa</taxon>
        <taxon>Chordata</taxon>
        <taxon>Craniata</taxon>
        <taxon>Vertebrata</taxon>
        <taxon>Euteleostomi</taxon>
        <taxon>Mammalia</taxon>
        <taxon>Eutheria</taxon>
        <taxon>Euarchontoglires</taxon>
        <taxon>Primates</taxon>
        <taxon>Haplorrhini</taxon>
        <taxon>Catarrhini</taxon>
        <taxon>Hominidae</taxon>
        <taxon>Pongo</taxon>
    </lineage>
</organism>
<name>A0A2J8TSH1_PONAB</name>
<dbReference type="AlphaFoldDB" id="A0A2J8TSH1"/>